<dbReference type="EMBL" id="LOBR01000055">
    <property type="protein sequence ID" value="KYN86529.1"/>
    <property type="molecule type" value="Genomic_DNA"/>
</dbReference>
<sequence>MTSEANIELVKSFYRAIEDKDYDAVASMCHEQFTFYSQVDTPLDIDGFLAQEKGNMDGFPGFIFRIHDIFAHDDKVACYMIFEGVHSAPMHNLQPTGKKVRFSLMMQLTIKDGKISEKRAHFNEVDIMKQLQS</sequence>
<name>A0A151KVH0_9VIBR</name>
<dbReference type="PANTHER" id="PTHR38436">
    <property type="entry name" value="POLYKETIDE CYCLASE SNOAL-LIKE DOMAIN"/>
    <property type="match status" value="1"/>
</dbReference>
<dbReference type="Proteomes" id="UP000075346">
    <property type="component" value="Unassembled WGS sequence"/>
</dbReference>
<reference evidence="2" key="1">
    <citation type="submission" date="2015-12" db="EMBL/GenBank/DDBJ databases">
        <authorList>
            <person name="Shamseldin A."/>
            <person name="Moawad H."/>
            <person name="Abd El-Rahim W.M."/>
            <person name="Sadowsky M.J."/>
        </authorList>
    </citation>
    <scope>NUCLEOTIDE SEQUENCE [LARGE SCALE GENOMIC DNA]</scope>
    <source>
        <strain evidence="2">2538-88</strain>
    </source>
</reference>
<accession>A0A151KVH0</accession>
<evidence type="ECO:0000313" key="1">
    <source>
        <dbReference type="EMBL" id="KYN86529.1"/>
    </source>
</evidence>
<dbReference type="InterPro" id="IPR009959">
    <property type="entry name" value="Cyclase_SnoaL-like"/>
</dbReference>
<dbReference type="Pfam" id="PF07366">
    <property type="entry name" value="SnoaL"/>
    <property type="match status" value="1"/>
</dbReference>
<gene>
    <name evidence="1" type="ORF">ATY37_19580</name>
</gene>
<dbReference type="RefSeq" id="WP_061897505.1">
    <property type="nucleotide sequence ID" value="NZ_LOBR01000055.1"/>
</dbReference>
<organism evidence="1 2">
    <name type="scientific">Vibrio cidicii</name>
    <dbReference type="NCBI Taxonomy" id="1763883"/>
    <lineage>
        <taxon>Bacteria</taxon>
        <taxon>Pseudomonadati</taxon>
        <taxon>Pseudomonadota</taxon>
        <taxon>Gammaproteobacteria</taxon>
        <taxon>Vibrionales</taxon>
        <taxon>Vibrionaceae</taxon>
        <taxon>Vibrio</taxon>
    </lineage>
</organism>
<dbReference type="GO" id="GO:0030638">
    <property type="term" value="P:polyketide metabolic process"/>
    <property type="evidence" value="ECO:0007669"/>
    <property type="project" value="InterPro"/>
</dbReference>
<protein>
    <submittedName>
        <fullName evidence="1">Ester cyclase</fullName>
    </submittedName>
</protein>
<dbReference type="SUPFAM" id="SSF54427">
    <property type="entry name" value="NTF2-like"/>
    <property type="match status" value="1"/>
</dbReference>
<dbReference type="InterPro" id="IPR032710">
    <property type="entry name" value="NTF2-like_dom_sf"/>
</dbReference>
<proteinExistence type="predicted"/>
<evidence type="ECO:0000313" key="2">
    <source>
        <dbReference type="Proteomes" id="UP000075346"/>
    </source>
</evidence>
<dbReference type="PANTHER" id="PTHR38436:SF1">
    <property type="entry name" value="ESTER CYCLASE"/>
    <property type="match status" value="1"/>
</dbReference>
<dbReference type="Gene3D" id="3.10.450.50">
    <property type="match status" value="1"/>
</dbReference>
<dbReference type="AlphaFoldDB" id="A0A151KVH0"/>
<comment type="caution">
    <text evidence="1">The sequence shown here is derived from an EMBL/GenBank/DDBJ whole genome shotgun (WGS) entry which is preliminary data.</text>
</comment>